<name>B4J309_DROGR</name>
<feature type="transmembrane region" description="Helical" evidence="7">
    <location>
        <begin position="176"/>
        <end position="197"/>
    </location>
</feature>
<evidence type="ECO:0000313" key="9">
    <source>
        <dbReference type="EMBL" id="EDV97179.1"/>
    </source>
</evidence>
<proteinExistence type="inferred from homology"/>
<dbReference type="InterPro" id="IPR043216">
    <property type="entry name" value="PAP-like"/>
</dbReference>
<comment type="subcellular location">
    <subcellularLocation>
        <location evidence="1">Membrane</location>
        <topology evidence="1">Multi-pass membrane protein</topology>
    </subcellularLocation>
</comment>
<dbReference type="InParanoid" id="B4J309"/>
<dbReference type="GO" id="GO:0046839">
    <property type="term" value="P:phospholipid dephosphorylation"/>
    <property type="evidence" value="ECO:0007669"/>
    <property type="project" value="TreeGrafter"/>
</dbReference>
<evidence type="ECO:0000256" key="1">
    <source>
        <dbReference type="ARBA" id="ARBA00004141"/>
    </source>
</evidence>
<dbReference type="OrthoDB" id="8907274at2759"/>
<dbReference type="GO" id="GO:0008195">
    <property type="term" value="F:phosphatidate phosphatase activity"/>
    <property type="evidence" value="ECO:0007669"/>
    <property type="project" value="TreeGrafter"/>
</dbReference>
<feature type="transmembrane region" description="Helical" evidence="7">
    <location>
        <begin position="67"/>
        <end position="87"/>
    </location>
</feature>
<dbReference type="SUPFAM" id="SSF48317">
    <property type="entry name" value="Acid phosphatase/Vanadium-dependent haloperoxidase"/>
    <property type="match status" value="1"/>
</dbReference>
<dbReference type="PANTHER" id="PTHR10165">
    <property type="entry name" value="LIPID PHOSPHATE PHOSPHATASE"/>
    <property type="match status" value="1"/>
</dbReference>
<evidence type="ECO:0000256" key="3">
    <source>
        <dbReference type="ARBA" id="ARBA00022692"/>
    </source>
</evidence>
<evidence type="ECO:0000256" key="6">
    <source>
        <dbReference type="SAM" id="MobiDB-lite"/>
    </source>
</evidence>
<keyword evidence="10" id="KW-1185">Reference proteome</keyword>
<dbReference type="PANTHER" id="PTHR10165:SF197">
    <property type="entry name" value="FI04477P-RELATED"/>
    <property type="match status" value="1"/>
</dbReference>
<evidence type="ECO:0000313" key="10">
    <source>
        <dbReference type="Proteomes" id="UP000001070"/>
    </source>
</evidence>
<dbReference type="SMART" id="SM00014">
    <property type="entry name" value="acidPPc"/>
    <property type="match status" value="1"/>
</dbReference>
<keyword evidence="4 7" id="KW-1133">Transmembrane helix</keyword>
<dbReference type="AlphaFoldDB" id="B4J309"/>
<evidence type="ECO:0000259" key="8">
    <source>
        <dbReference type="SMART" id="SM00014"/>
    </source>
</evidence>
<feature type="transmembrane region" description="Helical" evidence="7">
    <location>
        <begin position="147"/>
        <end position="164"/>
    </location>
</feature>
<dbReference type="GO" id="GO:0009642">
    <property type="term" value="P:response to light intensity"/>
    <property type="evidence" value="ECO:0007669"/>
    <property type="project" value="EnsemblMetazoa"/>
</dbReference>
<evidence type="ECO:0000256" key="2">
    <source>
        <dbReference type="ARBA" id="ARBA00008816"/>
    </source>
</evidence>
<feature type="domain" description="Phosphatidic acid phosphatase type 2/haloperoxidase" evidence="8">
    <location>
        <begin position="67"/>
        <end position="218"/>
    </location>
</feature>
<dbReference type="GO" id="GO:0043052">
    <property type="term" value="P:thermotaxis"/>
    <property type="evidence" value="ECO:0007669"/>
    <property type="project" value="EnsemblMetazoa"/>
</dbReference>
<accession>B4J309</accession>
<dbReference type="GO" id="GO:0006644">
    <property type="term" value="P:phospholipid metabolic process"/>
    <property type="evidence" value="ECO:0007669"/>
    <property type="project" value="InterPro"/>
</dbReference>
<sequence>MRTFKRGFFCSDLSLRYPYRECTITVPMLLLMMLLLPMLFISVVEIMRICRQLRMRRYMRNLWRSEATFSFGFIATFLTTELAKNMVGRLRPHFYNACQPRLNDGTSCSDAQNADVYMQHFYCSNRNLSSQQIRELHVSFPSAHSSLSFYSMCLLAFYLHSVWHHGRGCVRVMRHITQFLLLMAAWYVSLSRVADYWHHWSDVLAGAVLGVVYATITAIYVGDLLHLRRHAASPVALGYSGCSGCHCHCHCHHQRLLHHHHQQLLQAENNNSTTSTKVHFLAAAAVATTTTTTTTAAAESLDNCGTHNVVNDLDELHDGNESDVDIDGYSEGDVFHKLNTYSDVGVDYVLGPSRATTPTTTTPTTPATTTIQALPPPSSVLPNAL</sequence>
<gene>
    <name evidence="9" type="primary">Dgri\GH14815</name>
    <name evidence="9" type="ORF">Dgri_GH14815</name>
</gene>
<protein>
    <submittedName>
        <fullName evidence="9">GH14815</fullName>
    </submittedName>
</protein>
<evidence type="ECO:0000256" key="4">
    <source>
        <dbReference type="ARBA" id="ARBA00022989"/>
    </source>
</evidence>
<evidence type="ECO:0000256" key="7">
    <source>
        <dbReference type="SAM" id="Phobius"/>
    </source>
</evidence>
<dbReference type="CDD" id="cd03384">
    <property type="entry name" value="PAP2_wunen"/>
    <property type="match status" value="1"/>
</dbReference>
<dbReference type="EMBL" id="CH916366">
    <property type="protein sequence ID" value="EDV97179.1"/>
    <property type="molecule type" value="Genomic_DNA"/>
</dbReference>
<dbReference type="Proteomes" id="UP000001070">
    <property type="component" value="Unassembled WGS sequence"/>
</dbReference>
<feature type="transmembrane region" description="Helical" evidence="7">
    <location>
        <begin position="203"/>
        <end position="221"/>
    </location>
</feature>
<dbReference type="PhylomeDB" id="B4J309"/>
<evidence type="ECO:0000256" key="5">
    <source>
        <dbReference type="ARBA" id="ARBA00023136"/>
    </source>
</evidence>
<dbReference type="InterPro" id="IPR000326">
    <property type="entry name" value="PAP2/HPO"/>
</dbReference>
<dbReference type="eggNOG" id="KOG3030">
    <property type="taxonomic scope" value="Eukaryota"/>
</dbReference>
<organism evidence="10">
    <name type="scientific">Drosophila grimshawi</name>
    <name type="common">Hawaiian fruit fly</name>
    <name type="synonym">Idiomyia grimshawi</name>
    <dbReference type="NCBI Taxonomy" id="7222"/>
    <lineage>
        <taxon>Eukaryota</taxon>
        <taxon>Metazoa</taxon>
        <taxon>Ecdysozoa</taxon>
        <taxon>Arthropoda</taxon>
        <taxon>Hexapoda</taxon>
        <taxon>Insecta</taxon>
        <taxon>Pterygota</taxon>
        <taxon>Neoptera</taxon>
        <taxon>Endopterygota</taxon>
        <taxon>Diptera</taxon>
        <taxon>Brachycera</taxon>
        <taxon>Muscomorpha</taxon>
        <taxon>Ephydroidea</taxon>
        <taxon>Drosophilidae</taxon>
        <taxon>Drosophila</taxon>
        <taxon>Hawaiian Drosophila</taxon>
    </lineage>
</organism>
<dbReference type="FunFam" id="1.20.144.10:FF:000043">
    <property type="entry name" value="GD12067"/>
    <property type="match status" value="1"/>
</dbReference>
<feature type="region of interest" description="Disordered" evidence="6">
    <location>
        <begin position="354"/>
        <end position="385"/>
    </location>
</feature>
<reference evidence="9 10" key="1">
    <citation type="journal article" date="2007" name="Nature">
        <title>Evolution of genes and genomes on the Drosophila phylogeny.</title>
        <authorList>
            <consortium name="Drosophila 12 Genomes Consortium"/>
            <person name="Clark A.G."/>
            <person name="Eisen M.B."/>
            <person name="Smith D.R."/>
            <person name="Bergman C.M."/>
            <person name="Oliver B."/>
            <person name="Markow T.A."/>
            <person name="Kaufman T.C."/>
            <person name="Kellis M."/>
            <person name="Gelbart W."/>
            <person name="Iyer V.N."/>
            <person name="Pollard D.A."/>
            <person name="Sackton T.B."/>
            <person name="Larracuente A.M."/>
            <person name="Singh N.D."/>
            <person name="Abad J.P."/>
            <person name="Abt D.N."/>
            <person name="Adryan B."/>
            <person name="Aguade M."/>
            <person name="Akashi H."/>
            <person name="Anderson W.W."/>
            <person name="Aquadro C.F."/>
            <person name="Ardell D.H."/>
            <person name="Arguello R."/>
            <person name="Artieri C.G."/>
            <person name="Barbash D.A."/>
            <person name="Barker D."/>
            <person name="Barsanti P."/>
            <person name="Batterham P."/>
            <person name="Batzoglou S."/>
            <person name="Begun D."/>
            <person name="Bhutkar A."/>
            <person name="Blanco E."/>
            <person name="Bosak S.A."/>
            <person name="Bradley R.K."/>
            <person name="Brand A.D."/>
            <person name="Brent M.R."/>
            <person name="Brooks A.N."/>
            <person name="Brown R.H."/>
            <person name="Butlin R.K."/>
            <person name="Caggese C."/>
            <person name="Calvi B.R."/>
            <person name="Bernardo de Carvalho A."/>
            <person name="Caspi A."/>
            <person name="Castrezana S."/>
            <person name="Celniker S.E."/>
            <person name="Chang J.L."/>
            <person name="Chapple C."/>
            <person name="Chatterji S."/>
            <person name="Chinwalla A."/>
            <person name="Civetta A."/>
            <person name="Clifton S.W."/>
            <person name="Comeron J.M."/>
            <person name="Costello J.C."/>
            <person name="Coyne J.A."/>
            <person name="Daub J."/>
            <person name="David R.G."/>
            <person name="Delcher A.L."/>
            <person name="Delehaunty K."/>
            <person name="Do C.B."/>
            <person name="Ebling H."/>
            <person name="Edwards K."/>
            <person name="Eickbush T."/>
            <person name="Evans J.D."/>
            <person name="Filipski A."/>
            <person name="Findeiss S."/>
            <person name="Freyhult E."/>
            <person name="Fulton L."/>
            <person name="Fulton R."/>
            <person name="Garcia A.C."/>
            <person name="Gardiner A."/>
            <person name="Garfield D.A."/>
            <person name="Garvin B.E."/>
            <person name="Gibson G."/>
            <person name="Gilbert D."/>
            <person name="Gnerre S."/>
            <person name="Godfrey J."/>
            <person name="Good R."/>
            <person name="Gotea V."/>
            <person name="Gravely B."/>
            <person name="Greenberg A.J."/>
            <person name="Griffiths-Jones S."/>
            <person name="Gross S."/>
            <person name="Guigo R."/>
            <person name="Gustafson E.A."/>
            <person name="Haerty W."/>
            <person name="Hahn M.W."/>
            <person name="Halligan D.L."/>
            <person name="Halpern A.L."/>
            <person name="Halter G.M."/>
            <person name="Han M.V."/>
            <person name="Heger A."/>
            <person name="Hillier L."/>
            <person name="Hinrichs A.S."/>
            <person name="Holmes I."/>
            <person name="Hoskins R.A."/>
            <person name="Hubisz M.J."/>
            <person name="Hultmark D."/>
            <person name="Huntley M.A."/>
            <person name="Jaffe D.B."/>
            <person name="Jagadeeshan S."/>
            <person name="Jeck W.R."/>
            <person name="Johnson J."/>
            <person name="Jones C.D."/>
            <person name="Jordan W.C."/>
            <person name="Karpen G.H."/>
            <person name="Kataoka E."/>
            <person name="Keightley P.D."/>
            <person name="Kheradpour P."/>
            <person name="Kirkness E.F."/>
            <person name="Koerich L.B."/>
            <person name="Kristiansen K."/>
            <person name="Kudrna D."/>
            <person name="Kulathinal R.J."/>
            <person name="Kumar S."/>
            <person name="Kwok R."/>
            <person name="Lander E."/>
            <person name="Langley C.H."/>
            <person name="Lapoint R."/>
            <person name="Lazzaro B.P."/>
            <person name="Lee S.J."/>
            <person name="Levesque L."/>
            <person name="Li R."/>
            <person name="Lin C.F."/>
            <person name="Lin M.F."/>
            <person name="Lindblad-Toh K."/>
            <person name="Llopart A."/>
            <person name="Long M."/>
            <person name="Low L."/>
            <person name="Lozovsky E."/>
            <person name="Lu J."/>
            <person name="Luo M."/>
            <person name="Machado C.A."/>
            <person name="Makalowski W."/>
            <person name="Marzo M."/>
            <person name="Matsuda M."/>
            <person name="Matzkin L."/>
            <person name="McAllister B."/>
            <person name="McBride C.S."/>
            <person name="McKernan B."/>
            <person name="McKernan K."/>
            <person name="Mendez-Lago M."/>
            <person name="Minx P."/>
            <person name="Mollenhauer M.U."/>
            <person name="Montooth K."/>
            <person name="Mount S.M."/>
            <person name="Mu X."/>
            <person name="Myers E."/>
            <person name="Negre B."/>
            <person name="Newfeld S."/>
            <person name="Nielsen R."/>
            <person name="Noor M.A."/>
            <person name="O'Grady P."/>
            <person name="Pachter L."/>
            <person name="Papaceit M."/>
            <person name="Parisi M.J."/>
            <person name="Parisi M."/>
            <person name="Parts L."/>
            <person name="Pedersen J.S."/>
            <person name="Pesole G."/>
            <person name="Phillippy A.M."/>
            <person name="Ponting C.P."/>
            <person name="Pop M."/>
            <person name="Porcelli D."/>
            <person name="Powell J.R."/>
            <person name="Prohaska S."/>
            <person name="Pruitt K."/>
            <person name="Puig M."/>
            <person name="Quesneville H."/>
            <person name="Ram K.R."/>
            <person name="Rand D."/>
            <person name="Rasmussen M.D."/>
            <person name="Reed L.K."/>
            <person name="Reenan R."/>
            <person name="Reily A."/>
            <person name="Remington K.A."/>
            <person name="Rieger T.T."/>
            <person name="Ritchie M.G."/>
            <person name="Robin C."/>
            <person name="Rogers Y.H."/>
            <person name="Rohde C."/>
            <person name="Rozas J."/>
            <person name="Rubenfield M.J."/>
            <person name="Ruiz A."/>
            <person name="Russo S."/>
            <person name="Salzberg S.L."/>
            <person name="Sanchez-Gracia A."/>
            <person name="Saranga D.J."/>
            <person name="Sato H."/>
            <person name="Schaeffer S.W."/>
            <person name="Schatz M.C."/>
            <person name="Schlenke T."/>
            <person name="Schwartz R."/>
            <person name="Segarra C."/>
            <person name="Singh R.S."/>
            <person name="Sirot L."/>
            <person name="Sirota M."/>
            <person name="Sisneros N.B."/>
            <person name="Smith C.D."/>
            <person name="Smith T.F."/>
            <person name="Spieth J."/>
            <person name="Stage D.E."/>
            <person name="Stark A."/>
            <person name="Stephan W."/>
            <person name="Strausberg R.L."/>
            <person name="Strempel S."/>
            <person name="Sturgill D."/>
            <person name="Sutton G."/>
            <person name="Sutton G.G."/>
            <person name="Tao W."/>
            <person name="Teichmann S."/>
            <person name="Tobari Y.N."/>
            <person name="Tomimura Y."/>
            <person name="Tsolas J.M."/>
            <person name="Valente V.L."/>
            <person name="Venter E."/>
            <person name="Venter J.C."/>
            <person name="Vicario S."/>
            <person name="Vieira F.G."/>
            <person name="Vilella A.J."/>
            <person name="Villasante A."/>
            <person name="Walenz B."/>
            <person name="Wang J."/>
            <person name="Wasserman M."/>
            <person name="Watts T."/>
            <person name="Wilson D."/>
            <person name="Wilson R.K."/>
            <person name="Wing R.A."/>
            <person name="Wolfner M.F."/>
            <person name="Wong A."/>
            <person name="Wong G.K."/>
            <person name="Wu C.I."/>
            <person name="Wu G."/>
            <person name="Yamamoto D."/>
            <person name="Yang H.P."/>
            <person name="Yang S.P."/>
            <person name="Yorke J.A."/>
            <person name="Yoshida K."/>
            <person name="Zdobnov E."/>
            <person name="Zhang P."/>
            <person name="Zhang Y."/>
            <person name="Zimin A.V."/>
            <person name="Baldwin J."/>
            <person name="Abdouelleil A."/>
            <person name="Abdulkadir J."/>
            <person name="Abebe A."/>
            <person name="Abera B."/>
            <person name="Abreu J."/>
            <person name="Acer S.C."/>
            <person name="Aftuck L."/>
            <person name="Alexander A."/>
            <person name="An P."/>
            <person name="Anderson E."/>
            <person name="Anderson S."/>
            <person name="Arachi H."/>
            <person name="Azer M."/>
            <person name="Bachantsang P."/>
            <person name="Barry A."/>
            <person name="Bayul T."/>
            <person name="Berlin A."/>
            <person name="Bessette D."/>
            <person name="Bloom T."/>
            <person name="Blye J."/>
            <person name="Boguslavskiy L."/>
            <person name="Bonnet C."/>
            <person name="Boukhgalter B."/>
            <person name="Bourzgui I."/>
            <person name="Brown A."/>
            <person name="Cahill P."/>
            <person name="Channer S."/>
            <person name="Cheshatsang Y."/>
            <person name="Chuda L."/>
            <person name="Citroen M."/>
            <person name="Collymore A."/>
            <person name="Cooke P."/>
            <person name="Costello M."/>
            <person name="D'Aco K."/>
            <person name="Daza R."/>
            <person name="De Haan G."/>
            <person name="DeGray S."/>
            <person name="DeMaso C."/>
            <person name="Dhargay N."/>
            <person name="Dooley K."/>
            <person name="Dooley E."/>
            <person name="Doricent M."/>
            <person name="Dorje P."/>
            <person name="Dorjee K."/>
            <person name="Dupes A."/>
            <person name="Elong R."/>
            <person name="Falk J."/>
            <person name="Farina A."/>
            <person name="Faro S."/>
            <person name="Ferguson D."/>
            <person name="Fisher S."/>
            <person name="Foley C.D."/>
            <person name="Franke A."/>
            <person name="Friedrich D."/>
            <person name="Gadbois L."/>
            <person name="Gearin G."/>
            <person name="Gearin C.R."/>
            <person name="Giannoukos G."/>
            <person name="Goode T."/>
            <person name="Graham J."/>
            <person name="Grandbois E."/>
            <person name="Grewal S."/>
            <person name="Gyaltsen K."/>
            <person name="Hafez N."/>
            <person name="Hagos B."/>
            <person name="Hall J."/>
            <person name="Henson C."/>
            <person name="Hollinger A."/>
            <person name="Honan T."/>
            <person name="Huard M.D."/>
            <person name="Hughes L."/>
            <person name="Hurhula B."/>
            <person name="Husby M.E."/>
            <person name="Kamat A."/>
            <person name="Kanga B."/>
            <person name="Kashin S."/>
            <person name="Khazanovich D."/>
            <person name="Kisner P."/>
            <person name="Lance K."/>
            <person name="Lara M."/>
            <person name="Lee W."/>
            <person name="Lennon N."/>
            <person name="Letendre F."/>
            <person name="LeVine R."/>
            <person name="Lipovsky A."/>
            <person name="Liu X."/>
            <person name="Liu J."/>
            <person name="Liu S."/>
            <person name="Lokyitsang T."/>
            <person name="Lokyitsang Y."/>
            <person name="Lubonja R."/>
            <person name="Lui A."/>
            <person name="MacDonald P."/>
            <person name="Magnisalis V."/>
            <person name="Maru K."/>
            <person name="Matthews C."/>
            <person name="McCusker W."/>
            <person name="McDonough S."/>
            <person name="Mehta T."/>
            <person name="Meldrim J."/>
            <person name="Meneus L."/>
            <person name="Mihai O."/>
            <person name="Mihalev A."/>
            <person name="Mihova T."/>
            <person name="Mittelman R."/>
            <person name="Mlenga V."/>
            <person name="Montmayeur A."/>
            <person name="Mulrain L."/>
            <person name="Navidi A."/>
            <person name="Naylor J."/>
            <person name="Negash T."/>
            <person name="Nguyen T."/>
            <person name="Nguyen N."/>
            <person name="Nicol R."/>
            <person name="Norbu C."/>
            <person name="Norbu N."/>
            <person name="Novod N."/>
            <person name="O'Neill B."/>
            <person name="Osman S."/>
            <person name="Markiewicz E."/>
            <person name="Oyono O.L."/>
            <person name="Patti C."/>
            <person name="Phunkhang P."/>
            <person name="Pierre F."/>
            <person name="Priest M."/>
            <person name="Raghuraman S."/>
            <person name="Rege F."/>
            <person name="Reyes R."/>
            <person name="Rise C."/>
            <person name="Rogov P."/>
            <person name="Ross K."/>
            <person name="Ryan E."/>
            <person name="Settipalli S."/>
            <person name="Shea T."/>
            <person name="Sherpa N."/>
            <person name="Shi L."/>
            <person name="Shih D."/>
            <person name="Sparrow T."/>
            <person name="Spaulding J."/>
            <person name="Stalker J."/>
            <person name="Stange-Thomann N."/>
            <person name="Stavropoulos S."/>
            <person name="Stone C."/>
            <person name="Strader C."/>
            <person name="Tesfaye S."/>
            <person name="Thomson T."/>
            <person name="Thoulutsang Y."/>
            <person name="Thoulutsang D."/>
            <person name="Topham K."/>
            <person name="Topping I."/>
            <person name="Tsamla T."/>
            <person name="Vassiliev H."/>
            <person name="Vo A."/>
            <person name="Wangchuk T."/>
            <person name="Wangdi T."/>
            <person name="Weiand M."/>
            <person name="Wilkinson J."/>
            <person name="Wilson A."/>
            <person name="Yadav S."/>
            <person name="Young G."/>
            <person name="Yu Q."/>
            <person name="Zembek L."/>
            <person name="Zhong D."/>
            <person name="Zimmer A."/>
            <person name="Zwirko Z."/>
            <person name="Jaffe D.B."/>
            <person name="Alvarez P."/>
            <person name="Brockman W."/>
            <person name="Butler J."/>
            <person name="Chin C."/>
            <person name="Gnerre S."/>
            <person name="Grabherr M."/>
            <person name="Kleber M."/>
            <person name="Mauceli E."/>
            <person name="MacCallum I."/>
        </authorList>
    </citation>
    <scope>NUCLEOTIDE SEQUENCE [LARGE SCALE GENOMIC DNA]</scope>
    <source>
        <strain evidence="10">Tucson 15287-2541.00</strain>
    </source>
</reference>
<dbReference type="GO" id="GO:0007602">
    <property type="term" value="P:phototransduction"/>
    <property type="evidence" value="ECO:0007669"/>
    <property type="project" value="EnsemblMetazoa"/>
</dbReference>
<dbReference type="InterPro" id="IPR036938">
    <property type="entry name" value="PAP2/HPO_sf"/>
</dbReference>
<feature type="compositionally biased region" description="Low complexity" evidence="6">
    <location>
        <begin position="355"/>
        <end position="370"/>
    </location>
</feature>
<keyword evidence="3 7" id="KW-0812">Transmembrane</keyword>
<dbReference type="Pfam" id="PF01569">
    <property type="entry name" value="PAP2"/>
    <property type="match status" value="1"/>
</dbReference>
<dbReference type="Gene3D" id="1.20.144.10">
    <property type="entry name" value="Phosphatidic acid phosphatase type 2/haloperoxidase"/>
    <property type="match status" value="1"/>
</dbReference>
<dbReference type="STRING" id="7222.B4J309"/>
<comment type="similarity">
    <text evidence="2">Belongs to the PA-phosphatase related phosphoesterase family.</text>
</comment>
<keyword evidence="5 7" id="KW-0472">Membrane</keyword>
<feature type="transmembrane region" description="Helical" evidence="7">
    <location>
        <begin position="24"/>
        <end position="46"/>
    </location>
</feature>
<dbReference type="GO" id="GO:0005886">
    <property type="term" value="C:plasma membrane"/>
    <property type="evidence" value="ECO:0007669"/>
    <property type="project" value="TreeGrafter"/>
</dbReference>
<dbReference type="HOGENOM" id="CLU_834902_0_0_1"/>
<dbReference type="FunCoup" id="B4J309">
    <property type="interactions" value="117"/>
</dbReference>